<dbReference type="Proteomes" id="UP001202961">
    <property type="component" value="Unassembled WGS sequence"/>
</dbReference>
<dbReference type="InterPro" id="IPR027417">
    <property type="entry name" value="P-loop_NTPase"/>
</dbReference>
<dbReference type="RefSeq" id="WP_250929706.1">
    <property type="nucleotide sequence ID" value="NZ_JAMQBK010000039.1"/>
</dbReference>
<gene>
    <name evidence="2" type="ORF">NB063_15860</name>
</gene>
<dbReference type="SUPFAM" id="SSF52540">
    <property type="entry name" value="P-loop containing nucleoside triphosphate hydrolases"/>
    <property type="match status" value="1"/>
</dbReference>
<feature type="region of interest" description="Disordered" evidence="1">
    <location>
        <begin position="422"/>
        <end position="461"/>
    </location>
</feature>
<protein>
    <submittedName>
        <fullName evidence="2">Uncharacterized protein</fullName>
    </submittedName>
</protein>
<evidence type="ECO:0000256" key="1">
    <source>
        <dbReference type="SAM" id="MobiDB-lite"/>
    </source>
</evidence>
<name>A0ABT0U5F0_9BACT</name>
<evidence type="ECO:0000313" key="3">
    <source>
        <dbReference type="Proteomes" id="UP001202961"/>
    </source>
</evidence>
<feature type="compositionally biased region" description="Polar residues" evidence="1">
    <location>
        <begin position="422"/>
        <end position="444"/>
    </location>
</feature>
<comment type="caution">
    <text evidence="2">The sequence shown here is derived from an EMBL/GenBank/DDBJ whole genome shotgun (WGS) entry which is preliminary data.</text>
</comment>
<dbReference type="EMBL" id="JAMQBK010000039">
    <property type="protein sequence ID" value="MCM2372081.1"/>
    <property type="molecule type" value="Genomic_DNA"/>
</dbReference>
<sequence>MNGNHLQGVGPTGSGKSTGEGSRIGPATVTLDPHGSLADVAAIKCSDENIPCVIDCLARTDLVVPWQFLIPIDGNDYQADLLRNEVNYAFADIVARDQQRDGIRANPLIEEWLIKALTAWHRNPVVPLTQLHRVLDPMSEEFRMIDSEELEPLAFMNVYQQRQEVGAAKRMLSRMSPAFKARCHNVGWDFVSFLNDGGVFVIDGNGLSIDSTRMVMGAVSLSLITAAKRGMFQRPITLVIDEASKIIGSYETAAIEEMRKYGLFIHLLDQTGDYGLLTPRIWQNCGRKEIYGVDDGGLAIRFAQLLKTPTLNPMEVHYEEYVPRQVHDGYESIVDRETERVSYLSQYRVMDDQRTHYQSLDNQIRLFAKELMNLKQNERYVKEGNNVFLETFDLYRPRFSFGISEENAWQHVNNWTTRHAISPSQSSVTMPARSTTSNAKSGSKATRRPHGEWRRSANEDQ</sequence>
<feature type="compositionally biased region" description="Basic and acidic residues" evidence="1">
    <location>
        <begin position="449"/>
        <end position="461"/>
    </location>
</feature>
<keyword evidence="3" id="KW-1185">Reference proteome</keyword>
<proteinExistence type="predicted"/>
<organism evidence="2 3">
    <name type="scientific">Aporhodopirellula aestuarii</name>
    <dbReference type="NCBI Taxonomy" id="2950107"/>
    <lineage>
        <taxon>Bacteria</taxon>
        <taxon>Pseudomonadati</taxon>
        <taxon>Planctomycetota</taxon>
        <taxon>Planctomycetia</taxon>
        <taxon>Pirellulales</taxon>
        <taxon>Pirellulaceae</taxon>
        <taxon>Aporhodopirellula</taxon>
    </lineage>
</organism>
<feature type="region of interest" description="Disordered" evidence="1">
    <location>
        <begin position="1"/>
        <end position="30"/>
    </location>
</feature>
<evidence type="ECO:0000313" key="2">
    <source>
        <dbReference type="EMBL" id="MCM2372081.1"/>
    </source>
</evidence>
<accession>A0ABT0U5F0</accession>
<reference evidence="2 3" key="1">
    <citation type="journal article" date="2022" name="Syst. Appl. Microbiol.">
        <title>Rhodopirellula aestuarii sp. nov., a novel member of the genus Rhodopirellula isolated from brackish sediments collected in the Tagus River estuary, Portugal.</title>
        <authorList>
            <person name="Vitorino I.R."/>
            <person name="Klimek D."/>
            <person name="Calusinska M."/>
            <person name="Lobo-da-Cunha A."/>
            <person name="Vasconcelos V."/>
            <person name="Lage O.M."/>
        </authorList>
    </citation>
    <scope>NUCLEOTIDE SEQUENCE [LARGE SCALE GENOMIC DNA]</scope>
    <source>
        <strain evidence="2 3">ICT_H3.1</strain>
    </source>
</reference>
<dbReference type="Gene3D" id="3.40.50.300">
    <property type="entry name" value="P-loop containing nucleotide triphosphate hydrolases"/>
    <property type="match status" value="1"/>
</dbReference>